<keyword evidence="2" id="KW-0804">Transcription</keyword>
<gene>
    <name evidence="2" type="ORF">PHJA_001241100</name>
</gene>
<organism evidence="2 3">
    <name type="scientific">Phtheirospermum japonicum</name>
    <dbReference type="NCBI Taxonomy" id="374723"/>
    <lineage>
        <taxon>Eukaryota</taxon>
        <taxon>Viridiplantae</taxon>
        <taxon>Streptophyta</taxon>
        <taxon>Embryophyta</taxon>
        <taxon>Tracheophyta</taxon>
        <taxon>Spermatophyta</taxon>
        <taxon>Magnoliopsida</taxon>
        <taxon>eudicotyledons</taxon>
        <taxon>Gunneridae</taxon>
        <taxon>Pentapetalae</taxon>
        <taxon>asterids</taxon>
        <taxon>lamiids</taxon>
        <taxon>Lamiales</taxon>
        <taxon>Orobanchaceae</taxon>
        <taxon>Orobanchaceae incertae sedis</taxon>
        <taxon>Phtheirospermum</taxon>
    </lineage>
</organism>
<accession>A0A830C9S9</accession>
<dbReference type="AlphaFoldDB" id="A0A830C9S9"/>
<protein>
    <submittedName>
        <fullName evidence="2">DNA-directed RNA polymerase subunit beta</fullName>
    </submittedName>
</protein>
<name>A0A830C9S9_9LAMI</name>
<dbReference type="EMBL" id="BMAC01000231">
    <property type="protein sequence ID" value="GFP90971.1"/>
    <property type="molecule type" value="Genomic_DNA"/>
</dbReference>
<keyword evidence="3" id="KW-1185">Reference proteome</keyword>
<evidence type="ECO:0000313" key="2">
    <source>
        <dbReference type="EMBL" id="GFP90971.1"/>
    </source>
</evidence>
<reference evidence="2" key="1">
    <citation type="submission" date="2020-07" db="EMBL/GenBank/DDBJ databases">
        <title>Ethylene signaling mediates host invasion by parasitic plants.</title>
        <authorList>
            <person name="Yoshida S."/>
        </authorList>
    </citation>
    <scope>NUCLEOTIDE SEQUENCE</scope>
    <source>
        <strain evidence="2">Okayama</strain>
    </source>
</reference>
<sequence length="72" mass="8741">FSLARPITKKPTFFRLRGLFEYKIQSLKYSIPLFFYYPGALIYFAIEKSLMVQVLFEKKWDAVFQRLDFVFE</sequence>
<keyword evidence="1" id="KW-1133">Transmembrane helix</keyword>
<comment type="caution">
    <text evidence="2">The sequence shown here is derived from an EMBL/GenBank/DDBJ whole genome shotgun (WGS) entry which is preliminary data.</text>
</comment>
<proteinExistence type="predicted"/>
<keyword evidence="1" id="KW-0812">Transmembrane</keyword>
<feature type="transmembrane region" description="Helical" evidence="1">
    <location>
        <begin position="29"/>
        <end position="46"/>
    </location>
</feature>
<dbReference type="GO" id="GO:0000428">
    <property type="term" value="C:DNA-directed RNA polymerase complex"/>
    <property type="evidence" value="ECO:0007669"/>
    <property type="project" value="UniProtKB-KW"/>
</dbReference>
<evidence type="ECO:0000313" key="3">
    <source>
        <dbReference type="Proteomes" id="UP000653305"/>
    </source>
</evidence>
<feature type="non-terminal residue" evidence="2">
    <location>
        <position position="1"/>
    </location>
</feature>
<evidence type="ECO:0000256" key="1">
    <source>
        <dbReference type="SAM" id="Phobius"/>
    </source>
</evidence>
<keyword evidence="2" id="KW-0240">DNA-directed RNA polymerase</keyword>
<dbReference type="Proteomes" id="UP000653305">
    <property type="component" value="Unassembled WGS sequence"/>
</dbReference>
<keyword evidence="1" id="KW-0472">Membrane</keyword>
<dbReference type="OrthoDB" id="1709443at2759"/>